<name>A0A7S2DD03_9DINO</name>
<proteinExistence type="predicted"/>
<evidence type="ECO:0000313" key="3">
    <source>
        <dbReference type="EMBL" id="CAD9451124.1"/>
    </source>
</evidence>
<dbReference type="Pfam" id="PF00481">
    <property type="entry name" value="PP2C"/>
    <property type="match status" value="1"/>
</dbReference>
<gene>
    <name evidence="3" type="ORF">AAND1436_LOCUS24724</name>
</gene>
<dbReference type="InterPro" id="IPR015655">
    <property type="entry name" value="PP2C"/>
</dbReference>
<dbReference type="CDD" id="cd00143">
    <property type="entry name" value="PP2Cc"/>
    <property type="match status" value="1"/>
</dbReference>
<evidence type="ECO:0000259" key="2">
    <source>
        <dbReference type="PROSITE" id="PS51746"/>
    </source>
</evidence>
<feature type="domain" description="PPM-type phosphatase" evidence="2">
    <location>
        <begin position="174"/>
        <end position="449"/>
    </location>
</feature>
<feature type="compositionally biased region" description="Basic and acidic residues" evidence="1">
    <location>
        <begin position="1"/>
        <end position="11"/>
    </location>
</feature>
<dbReference type="PROSITE" id="PS51746">
    <property type="entry name" value="PPM_2"/>
    <property type="match status" value="1"/>
</dbReference>
<feature type="region of interest" description="Disordered" evidence="1">
    <location>
        <begin position="1"/>
        <end position="24"/>
    </location>
</feature>
<dbReference type="InterPro" id="IPR001932">
    <property type="entry name" value="PPM-type_phosphatase-like_dom"/>
</dbReference>
<dbReference type="Gene3D" id="3.60.40.10">
    <property type="entry name" value="PPM-type phosphatase domain"/>
    <property type="match status" value="1"/>
</dbReference>
<dbReference type="InterPro" id="IPR036457">
    <property type="entry name" value="PPM-type-like_dom_sf"/>
</dbReference>
<dbReference type="PANTHER" id="PTHR47992">
    <property type="entry name" value="PROTEIN PHOSPHATASE"/>
    <property type="match status" value="1"/>
</dbReference>
<dbReference type="SMART" id="SM00332">
    <property type="entry name" value="PP2Cc"/>
    <property type="match status" value="1"/>
</dbReference>
<dbReference type="SUPFAM" id="SSF81606">
    <property type="entry name" value="PP2C-like"/>
    <property type="match status" value="1"/>
</dbReference>
<sequence length="450" mass="49878">MADKDDLKSDNEIGSGSDGETKQFMRGEMDTVGKWGAKGVSVDPLMLEGRRANRGFTIAMGKADAGSAMSDIRRDKRAQTLPSMGSRRGDFALSEASLKVLTEQNEKLAQRFRRGSTAVSYTVVPEEELKRCWTETTSCLLFGKMTEGQSASDERLRTFVGGDDKLPGTMPPVISCTKGSKGFRDTTPNQDNFSVTFFKNGYTFACCMDGHGPFGHMVSTRSVQTVPYYLITSEHFPDNIEGALVEAFERAQKEVVASALQGGWDVQASGSTAVAALWKGTTIWTANVGDSRCVIGYESNRKMVFETEDHKPNHPKEQERIHDAGGEVRSQTYPDGWVNHRIFVKGQDYPGLCMTRTLGDESVKAHGVIATPEVKKTEVDLSQQPFFILASDGVWEFLDSEFVVKAVAKKIQSDGPDRTVQKLQREARKRWRNEEGDYCDDITSILVQLR</sequence>
<reference evidence="3" key="1">
    <citation type="submission" date="2021-01" db="EMBL/GenBank/DDBJ databases">
        <authorList>
            <person name="Corre E."/>
            <person name="Pelletier E."/>
            <person name="Niang G."/>
            <person name="Scheremetjew M."/>
            <person name="Finn R."/>
            <person name="Kale V."/>
            <person name="Holt S."/>
            <person name="Cochrane G."/>
            <person name="Meng A."/>
            <person name="Brown T."/>
            <person name="Cohen L."/>
        </authorList>
    </citation>
    <scope>NUCLEOTIDE SEQUENCE</scope>
    <source>
        <strain evidence="3">CCMP2222</strain>
    </source>
</reference>
<accession>A0A7S2DD03</accession>
<protein>
    <recommendedName>
        <fullName evidence="2">PPM-type phosphatase domain-containing protein</fullName>
    </recommendedName>
</protein>
<organism evidence="3">
    <name type="scientific">Alexandrium andersonii</name>
    <dbReference type="NCBI Taxonomy" id="327968"/>
    <lineage>
        <taxon>Eukaryota</taxon>
        <taxon>Sar</taxon>
        <taxon>Alveolata</taxon>
        <taxon>Dinophyceae</taxon>
        <taxon>Gonyaulacales</taxon>
        <taxon>Pyrocystaceae</taxon>
        <taxon>Alexandrium</taxon>
    </lineage>
</organism>
<dbReference type="GO" id="GO:0004722">
    <property type="term" value="F:protein serine/threonine phosphatase activity"/>
    <property type="evidence" value="ECO:0007669"/>
    <property type="project" value="InterPro"/>
</dbReference>
<dbReference type="EMBL" id="HBGQ01050840">
    <property type="protein sequence ID" value="CAD9451124.1"/>
    <property type="molecule type" value="Transcribed_RNA"/>
</dbReference>
<dbReference type="AlphaFoldDB" id="A0A7S2DD03"/>
<evidence type="ECO:0000256" key="1">
    <source>
        <dbReference type="SAM" id="MobiDB-lite"/>
    </source>
</evidence>